<accession>A0A840HQY1</accession>
<evidence type="ECO:0000313" key="3">
    <source>
        <dbReference type="Proteomes" id="UP000575068"/>
    </source>
</evidence>
<feature type="signal peptide" evidence="1">
    <location>
        <begin position="1"/>
        <end position="22"/>
    </location>
</feature>
<sequence length="413" mass="44264">MTRTRFRNIAIAGALACIGAGAALFAQIEGERGVPPISSEGDFEVDGVKVDVYADTAEKARQAGWRAAQRLGWRKLWQKMNPGNGVPALNDSMLENIVSGIVVQQEQIGPNRYIATLGVLFDRARAGQILGVRASAMRSPPLLVLPIITEAGAQETFESRTEWQKAWARYRTGDSAIDYVRTTGTGPDPLLLNAGQAGRRGRLWWRVLLDQYGAADVIMPLARLERQWPGGPVTGRFAARYGPDNRLIGTFVLRVANGSGIPEMMDQAVRRMDDLYTRALMDGTLRPDPSLIIEEPVEPEELGIEEGEETTLDDALAGDTAAQGVTSFSIQFDTPDVSSVSIGEAALRSIPGVRGAATSSLALGGTSVMSVSYAGTADSLRTALAARGWTVAVSGNTLRIQRRGPAGTPSNEQ</sequence>
<evidence type="ECO:0000256" key="1">
    <source>
        <dbReference type="SAM" id="SignalP"/>
    </source>
</evidence>
<gene>
    <name evidence="2" type="ORF">HNQ99_000244</name>
</gene>
<evidence type="ECO:0000313" key="2">
    <source>
        <dbReference type="EMBL" id="MBB4639964.1"/>
    </source>
</evidence>
<keyword evidence="1" id="KW-0732">Signal</keyword>
<evidence type="ECO:0008006" key="4">
    <source>
        <dbReference type="Google" id="ProtNLM"/>
    </source>
</evidence>
<dbReference type="AlphaFoldDB" id="A0A840HQY1"/>
<proteinExistence type="predicted"/>
<feature type="chain" id="PRO_5032289653" description="Heavy-metal-associated domain-containing protein" evidence="1">
    <location>
        <begin position="23"/>
        <end position="413"/>
    </location>
</feature>
<reference evidence="2 3" key="1">
    <citation type="submission" date="2020-08" db="EMBL/GenBank/DDBJ databases">
        <title>Genomic Encyclopedia of Type Strains, Phase IV (KMG-IV): sequencing the most valuable type-strain genomes for metagenomic binning, comparative biology and taxonomic classification.</title>
        <authorList>
            <person name="Goeker M."/>
        </authorList>
    </citation>
    <scope>NUCLEOTIDE SEQUENCE [LARGE SCALE GENOMIC DNA]</scope>
    <source>
        <strain evidence="2 3">DSM 7465</strain>
    </source>
</reference>
<comment type="caution">
    <text evidence="2">The sequence shown here is derived from an EMBL/GenBank/DDBJ whole genome shotgun (WGS) entry which is preliminary data.</text>
</comment>
<dbReference type="RefSeq" id="WP_221232508.1">
    <property type="nucleotide sequence ID" value="NZ_JACHOV010000001.1"/>
</dbReference>
<organism evidence="2 3">
    <name type="scientific">Rhizorhapis suberifaciens</name>
    <name type="common">corky root of lettuce</name>
    <dbReference type="NCBI Taxonomy" id="13656"/>
    <lineage>
        <taxon>Bacteria</taxon>
        <taxon>Pseudomonadati</taxon>
        <taxon>Pseudomonadota</taxon>
        <taxon>Alphaproteobacteria</taxon>
        <taxon>Sphingomonadales</taxon>
        <taxon>Sphingomonadaceae</taxon>
        <taxon>Rhizorhapis</taxon>
    </lineage>
</organism>
<dbReference type="Proteomes" id="UP000575068">
    <property type="component" value="Unassembled WGS sequence"/>
</dbReference>
<keyword evidence="3" id="KW-1185">Reference proteome</keyword>
<name>A0A840HQY1_9SPHN</name>
<protein>
    <recommendedName>
        <fullName evidence="4">Heavy-metal-associated domain-containing protein</fullName>
    </recommendedName>
</protein>
<dbReference type="EMBL" id="JACHOV010000001">
    <property type="protein sequence ID" value="MBB4639964.1"/>
    <property type="molecule type" value="Genomic_DNA"/>
</dbReference>